<dbReference type="Proteomes" id="UP000680866">
    <property type="component" value="Chromosome"/>
</dbReference>
<organism evidence="5 6">
    <name type="scientific">Polymorphospora rubra</name>
    <dbReference type="NCBI Taxonomy" id="338584"/>
    <lineage>
        <taxon>Bacteria</taxon>
        <taxon>Bacillati</taxon>
        <taxon>Actinomycetota</taxon>
        <taxon>Actinomycetes</taxon>
        <taxon>Micromonosporales</taxon>
        <taxon>Micromonosporaceae</taxon>
        <taxon>Polymorphospora</taxon>
    </lineage>
</organism>
<sequence length="571" mass="59842">MTAIPTIHRRRLCACATGVGTVAGAAAHTAGELRIHAPELVEGFRAALPAAARTVGRRLAGALVREDIGDARARWAGAGTRHGFDRVEFDTVDTADPVDLLPGQIMGRRGWALATELTNAVVNLAIAYARRAARPVPAGSGADGFAVHAERLAVDGHNLHPCGRTRLGWSVAEVLAHDLEAGATRVGFVAVRRDLLTGDDVGADLAAAYPDVPAAPPGYVSQPVHAWQLESVLAHRYADLWRDGALRPLDGTLAAAPTAALRTLLLPPGRDGRHRYLKVSLDIQVTSTRRTISVASTRNGPAISALLHRLLADDPAGGRVLLLAETAGSALPVGGGRDASAILRSGLDDRLAADEVAVPGGALPARDGAGTVLAGLVDRYAATRGRPDPADAALGFLTEYARLLLTPVLRLATRYGIGLEAHLQNCLPTFVAGVPHRIVFRDFAGLRLHRPRLAAAGRSVPLWPGSVVGTDDVDVMRAKVGYTALQAHLGELVVRLAGSHGLAEPAAWRAVRAVVDEVYEPLRVDPATAADAAADHAALTAARVPHKALVRMRLAGDGDVYIPVRNPLHAA</sequence>
<dbReference type="Pfam" id="PF04183">
    <property type="entry name" value="IucA_IucC"/>
    <property type="match status" value="1"/>
</dbReference>
<dbReference type="PANTHER" id="PTHR34384:SF5">
    <property type="entry name" value="L-2,3-DIAMINOPROPANOATE--CITRATE LIGASE"/>
    <property type="match status" value="1"/>
</dbReference>
<dbReference type="EMBL" id="AP023359">
    <property type="protein sequence ID" value="BCJ69154.1"/>
    <property type="molecule type" value="Genomic_DNA"/>
</dbReference>
<comment type="pathway">
    <text evidence="1">Siderophore biosynthesis.</text>
</comment>
<name>A0A810N9S1_9ACTN</name>
<dbReference type="PANTHER" id="PTHR34384">
    <property type="entry name" value="L-2,3-DIAMINOPROPANOATE--CITRATE LIGASE"/>
    <property type="match status" value="1"/>
</dbReference>
<dbReference type="Pfam" id="PF06276">
    <property type="entry name" value="FhuF"/>
    <property type="match status" value="1"/>
</dbReference>
<evidence type="ECO:0008006" key="7">
    <source>
        <dbReference type="Google" id="ProtNLM"/>
    </source>
</evidence>
<protein>
    <recommendedName>
        <fullName evidence="7">Siderophore synthetase component</fullName>
    </recommendedName>
</protein>
<keyword evidence="6" id="KW-1185">Reference proteome</keyword>
<dbReference type="InterPro" id="IPR037455">
    <property type="entry name" value="LucA/IucC-like"/>
</dbReference>
<dbReference type="RefSeq" id="WP_212818286.1">
    <property type="nucleotide sequence ID" value="NZ_AP023359.1"/>
</dbReference>
<dbReference type="GO" id="GO:0019290">
    <property type="term" value="P:siderophore biosynthetic process"/>
    <property type="evidence" value="ECO:0007669"/>
    <property type="project" value="InterPro"/>
</dbReference>
<evidence type="ECO:0000259" key="3">
    <source>
        <dbReference type="Pfam" id="PF04183"/>
    </source>
</evidence>
<evidence type="ECO:0000256" key="1">
    <source>
        <dbReference type="ARBA" id="ARBA00004924"/>
    </source>
</evidence>
<evidence type="ECO:0000313" key="6">
    <source>
        <dbReference type="Proteomes" id="UP000680866"/>
    </source>
</evidence>
<accession>A0A810N9S1</accession>
<proteinExistence type="inferred from homology"/>
<gene>
    <name evidence="5" type="ORF">Prubr_61750</name>
</gene>
<dbReference type="InterPro" id="IPR007310">
    <property type="entry name" value="Aerobactin_biosyn_IucA/IucC_N"/>
</dbReference>
<evidence type="ECO:0000256" key="2">
    <source>
        <dbReference type="ARBA" id="ARBA00007832"/>
    </source>
</evidence>
<evidence type="ECO:0000313" key="5">
    <source>
        <dbReference type="EMBL" id="BCJ69154.1"/>
    </source>
</evidence>
<dbReference type="InterPro" id="IPR022770">
    <property type="entry name" value="IucA/IucC-like_C"/>
</dbReference>
<comment type="similarity">
    <text evidence="2">Belongs to the IucA/IucC family.</text>
</comment>
<feature type="domain" description="Aerobactin siderophore biosynthesis IucA/IucC N-terminal" evidence="3">
    <location>
        <begin position="147"/>
        <end position="363"/>
    </location>
</feature>
<reference evidence="5" key="1">
    <citation type="submission" date="2020-08" db="EMBL/GenBank/DDBJ databases">
        <title>Whole genome shotgun sequence of Polymorphospora rubra NBRC 101157.</title>
        <authorList>
            <person name="Komaki H."/>
            <person name="Tamura T."/>
        </authorList>
    </citation>
    <scope>NUCLEOTIDE SEQUENCE</scope>
    <source>
        <strain evidence="5">NBRC 101157</strain>
    </source>
</reference>
<dbReference type="AlphaFoldDB" id="A0A810N9S1"/>
<dbReference type="KEGG" id="pry:Prubr_61750"/>
<dbReference type="Gene3D" id="1.10.510.40">
    <property type="match status" value="1"/>
</dbReference>
<dbReference type="GO" id="GO:0016881">
    <property type="term" value="F:acid-amino acid ligase activity"/>
    <property type="evidence" value="ECO:0007669"/>
    <property type="project" value="UniProtKB-ARBA"/>
</dbReference>
<evidence type="ECO:0000259" key="4">
    <source>
        <dbReference type="Pfam" id="PF06276"/>
    </source>
</evidence>
<feature type="domain" description="Aerobactin siderophore biosynthesis IucA/IucC-like C-terminal" evidence="4">
    <location>
        <begin position="396"/>
        <end position="559"/>
    </location>
</feature>